<accession>A0AAU7JIN9</accession>
<evidence type="ECO:0000313" key="3">
    <source>
        <dbReference type="EMBL" id="XBO40163.1"/>
    </source>
</evidence>
<reference evidence="3" key="1">
    <citation type="submission" date="2024-05" db="EMBL/GenBank/DDBJ databases">
        <authorList>
            <person name="Kim S."/>
            <person name="Heo J."/>
            <person name="Choi H."/>
            <person name="Choi Y."/>
            <person name="Kwon S.-W."/>
            <person name="Kim Y."/>
        </authorList>
    </citation>
    <scope>NUCLEOTIDE SEQUENCE</scope>
    <source>
        <strain evidence="3">KACC 23698</strain>
    </source>
</reference>
<dbReference type="Pfam" id="PF13946">
    <property type="entry name" value="DUF4214"/>
    <property type="match status" value="2"/>
</dbReference>
<feature type="domain" description="DUF4214" evidence="2">
    <location>
        <begin position="386"/>
        <end position="435"/>
    </location>
</feature>
<feature type="compositionally biased region" description="Low complexity" evidence="1">
    <location>
        <begin position="232"/>
        <end position="245"/>
    </location>
</feature>
<feature type="domain" description="DUF4214" evidence="2">
    <location>
        <begin position="334"/>
        <end position="379"/>
    </location>
</feature>
<proteinExistence type="predicted"/>
<dbReference type="EMBL" id="CP157484">
    <property type="protein sequence ID" value="XBO40163.1"/>
    <property type="molecule type" value="Genomic_DNA"/>
</dbReference>
<evidence type="ECO:0000256" key="1">
    <source>
        <dbReference type="SAM" id="MobiDB-lite"/>
    </source>
</evidence>
<dbReference type="AlphaFoldDB" id="A0AAU7JIN9"/>
<evidence type="ECO:0000259" key="2">
    <source>
        <dbReference type="Pfam" id="PF13946"/>
    </source>
</evidence>
<protein>
    <submittedName>
        <fullName evidence="3">DUF4214 domain-containing protein</fullName>
    </submittedName>
</protein>
<organism evidence="3">
    <name type="scientific">Alsobacter sp. KACC 23698</name>
    <dbReference type="NCBI Taxonomy" id="3149229"/>
    <lineage>
        <taxon>Bacteria</taxon>
        <taxon>Pseudomonadati</taxon>
        <taxon>Pseudomonadota</taxon>
        <taxon>Alphaproteobacteria</taxon>
        <taxon>Hyphomicrobiales</taxon>
        <taxon>Alsobacteraceae</taxon>
        <taxon>Alsobacter</taxon>
    </lineage>
</organism>
<dbReference type="SUPFAM" id="SSF51120">
    <property type="entry name" value="beta-Roll"/>
    <property type="match status" value="1"/>
</dbReference>
<dbReference type="InterPro" id="IPR025282">
    <property type="entry name" value="DUF4214"/>
</dbReference>
<dbReference type="InterPro" id="IPR011049">
    <property type="entry name" value="Serralysin-like_metalloprot_C"/>
</dbReference>
<feature type="region of interest" description="Disordered" evidence="1">
    <location>
        <begin position="232"/>
        <end position="251"/>
    </location>
</feature>
<gene>
    <name evidence="3" type="ORF">ABEG18_05120</name>
</gene>
<name>A0AAU7JIN9_9HYPH</name>
<sequence length="448" mass="44925">MTDVKSALADWASVLGGLGSIDVQINVVPLGTGVLANCMAATTVFQRMDGVRSVFESGAVSELQTGVDPNGSAADVIINLNASLVGSSFWFNPTPGSTTAPPSTKYDALTVLRHELGHAFGINGYRSDAGTLESAESPFDSLVQVRSDGSAWFIGAHAVAVYGGAVPVTTLTNGEAYYHFGNSQYQAASSDLMGGTGLPPGVVHTVTALDLAVMQDLGVPLASASGATVATSSGAASGSSPSGAATSGGGPILTGSGGDDVFTVVSGVTTVTGGAGLDTALFSATSGAETITFNTGSVTVSGPQGTATLTGVERLHFTDKELALDTDGHAGQAYRLYQAALGRAPEQSGLTYWTDRLDQGASLSKVAVGFASSSEFAAKIGGGSAASMISLLYQNVLGRAADAGGLTYWSGLLASGSSMADILASFSESPENVAKVAPAIAHGMWLDV</sequence>
<dbReference type="Gene3D" id="1.10.3130.20">
    <property type="entry name" value="Phycobilisome linker domain"/>
    <property type="match status" value="1"/>
</dbReference>
<dbReference type="RefSeq" id="WP_406857018.1">
    <property type="nucleotide sequence ID" value="NZ_CP157484.1"/>
</dbReference>
<dbReference type="InterPro" id="IPR038255">
    <property type="entry name" value="PBS_linker_sf"/>
</dbReference>